<dbReference type="RefSeq" id="WP_125972603.1">
    <property type="nucleotide sequence ID" value="NZ_CP034433.1"/>
</dbReference>
<dbReference type="Pfam" id="PF09361">
    <property type="entry name" value="Phasin_2"/>
    <property type="match status" value="1"/>
</dbReference>
<gene>
    <name evidence="2" type="ORF">EJO50_06590</name>
</gene>
<reference evidence="2 3" key="1">
    <citation type="submission" date="2018-12" db="EMBL/GenBank/DDBJ databases">
        <title>Complete genome sequence of Iodobacter sp. H11R3.</title>
        <authorList>
            <person name="Bae J.-W."/>
        </authorList>
    </citation>
    <scope>NUCLEOTIDE SEQUENCE [LARGE SCALE GENOMIC DNA]</scope>
    <source>
        <strain evidence="2 3">H11R3</strain>
    </source>
</reference>
<feature type="domain" description="Phasin" evidence="1">
    <location>
        <begin position="18"/>
        <end position="117"/>
    </location>
</feature>
<evidence type="ECO:0000313" key="3">
    <source>
        <dbReference type="Proteomes" id="UP000282438"/>
    </source>
</evidence>
<accession>A0A3S8ZRY2</accession>
<dbReference type="Proteomes" id="UP000282438">
    <property type="component" value="Chromosome"/>
</dbReference>
<proteinExistence type="predicted"/>
<name>A0A3S8ZRY2_9NEIS</name>
<evidence type="ECO:0000259" key="1">
    <source>
        <dbReference type="Pfam" id="PF09361"/>
    </source>
</evidence>
<dbReference type="EMBL" id="CP034433">
    <property type="protein sequence ID" value="AZN36175.1"/>
    <property type="molecule type" value="Genomic_DNA"/>
</dbReference>
<organism evidence="2 3">
    <name type="scientific">Iodobacter ciconiae</name>
    <dbReference type="NCBI Taxonomy" id="2496266"/>
    <lineage>
        <taxon>Bacteria</taxon>
        <taxon>Pseudomonadati</taxon>
        <taxon>Pseudomonadota</taxon>
        <taxon>Betaproteobacteria</taxon>
        <taxon>Neisseriales</taxon>
        <taxon>Chitinibacteraceae</taxon>
        <taxon>Iodobacter</taxon>
    </lineage>
</organism>
<evidence type="ECO:0000313" key="2">
    <source>
        <dbReference type="EMBL" id="AZN36175.1"/>
    </source>
</evidence>
<protein>
    <submittedName>
        <fullName evidence="2">Phasin family protein</fullName>
    </submittedName>
</protein>
<dbReference type="NCBIfam" id="TIGR01841">
    <property type="entry name" value="phasin"/>
    <property type="match status" value="1"/>
</dbReference>
<sequence>MFNDQFKDLFKAPQFNPKQFADFGQAHLEKSLRLTNIALSSVERLVNLQIGITRDLIAENAETTKTLAGVKDVQGLVAFQRQLAQPSVEKSLTVARNVFDAASATQQELNSLIEEQVLEFNKNLLATLEKATENAPAGSGVAVNAMRNVVETASHTYDAVSKTSQKIASELVNATVNAAEAGVKVVAAKKASA</sequence>
<dbReference type="InterPro" id="IPR010127">
    <property type="entry name" value="Phasin_subfam-1"/>
</dbReference>
<dbReference type="AlphaFoldDB" id="A0A3S8ZRY2"/>
<dbReference type="InterPro" id="IPR018968">
    <property type="entry name" value="Phasin"/>
</dbReference>
<keyword evidence="3" id="KW-1185">Reference proteome</keyword>
<dbReference type="KEGG" id="iod:EJO50_06590"/>
<dbReference type="OrthoDB" id="5298576at2"/>